<dbReference type="Gene3D" id="1.20.1440.120">
    <property type="entry name" value="Recombination protein O, C-terminal domain"/>
    <property type="match status" value="1"/>
</dbReference>
<proteinExistence type="inferred from homology"/>
<dbReference type="PANTHER" id="PTHR33991">
    <property type="entry name" value="DNA REPAIR PROTEIN RECO"/>
    <property type="match status" value="1"/>
</dbReference>
<comment type="similarity">
    <text evidence="1 7">Belongs to the RecO family.</text>
</comment>
<gene>
    <name evidence="7 9" type="primary">recO</name>
    <name evidence="9" type="ORF">H8706_03095</name>
</gene>
<evidence type="ECO:0000256" key="2">
    <source>
        <dbReference type="ARBA" id="ARBA00021310"/>
    </source>
</evidence>
<evidence type="ECO:0000259" key="8">
    <source>
        <dbReference type="Pfam" id="PF11967"/>
    </source>
</evidence>
<dbReference type="SUPFAM" id="SSF50249">
    <property type="entry name" value="Nucleic acid-binding proteins"/>
    <property type="match status" value="1"/>
</dbReference>
<keyword evidence="3 7" id="KW-0227">DNA damage</keyword>
<feature type="domain" description="DNA replication/recombination mediator RecO N-terminal" evidence="8">
    <location>
        <begin position="2"/>
        <end position="78"/>
    </location>
</feature>
<protein>
    <recommendedName>
        <fullName evidence="2 7">DNA repair protein RecO</fullName>
    </recommendedName>
    <alternativeName>
        <fullName evidence="6 7">Recombination protein O</fullName>
    </alternativeName>
</protein>
<evidence type="ECO:0000256" key="5">
    <source>
        <dbReference type="ARBA" id="ARBA00023204"/>
    </source>
</evidence>
<dbReference type="InterPro" id="IPR012340">
    <property type="entry name" value="NA-bd_OB-fold"/>
</dbReference>
<dbReference type="SUPFAM" id="SSF57863">
    <property type="entry name" value="ArfGap/RecO-like zinc finger"/>
    <property type="match status" value="1"/>
</dbReference>
<dbReference type="InterPro" id="IPR037278">
    <property type="entry name" value="ARFGAP/RecO"/>
</dbReference>
<dbReference type="Pfam" id="PF11967">
    <property type="entry name" value="RecO_N"/>
    <property type="match status" value="1"/>
</dbReference>
<evidence type="ECO:0000313" key="9">
    <source>
        <dbReference type="EMBL" id="MBC8595855.1"/>
    </source>
</evidence>
<dbReference type="GO" id="GO:0006310">
    <property type="term" value="P:DNA recombination"/>
    <property type="evidence" value="ECO:0007669"/>
    <property type="project" value="UniProtKB-UniRule"/>
</dbReference>
<keyword evidence="4 7" id="KW-0233">DNA recombination</keyword>
<dbReference type="Gene3D" id="2.40.50.140">
    <property type="entry name" value="Nucleic acid-binding proteins"/>
    <property type="match status" value="1"/>
</dbReference>
<dbReference type="RefSeq" id="WP_262431439.1">
    <property type="nucleotide sequence ID" value="NZ_JACRTE010000002.1"/>
</dbReference>
<dbReference type="NCBIfam" id="TIGR00613">
    <property type="entry name" value="reco"/>
    <property type="match status" value="1"/>
</dbReference>
<dbReference type="PANTHER" id="PTHR33991:SF1">
    <property type="entry name" value="DNA REPAIR PROTEIN RECO"/>
    <property type="match status" value="1"/>
</dbReference>
<evidence type="ECO:0000256" key="3">
    <source>
        <dbReference type="ARBA" id="ARBA00022763"/>
    </source>
</evidence>
<evidence type="ECO:0000256" key="4">
    <source>
        <dbReference type="ARBA" id="ARBA00023172"/>
    </source>
</evidence>
<evidence type="ECO:0000256" key="1">
    <source>
        <dbReference type="ARBA" id="ARBA00007452"/>
    </source>
</evidence>
<evidence type="ECO:0000256" key="6">
    <source>
        <dbReference type="ARBA" id="ARBA00033409"/>
    </source>
</evidence>
<dbReference type="Pfam" id="PF02565">
    <property type="entry name" value="RecO_C"/>
    <property type="match status" value="1"/>
</dbReference>
<accession>A0A926FCP7</accession>
<comment type="caution">
    <text evidence="9">The sequence shown here is derived from an EMBL/GenBank/DDBJ whole genome shotgun (WGS) entry which is preliminary data.</text>
</comment>
<evidence type="ECO:0000313" key="10">
    <source>
        <dbReference type="Proteomes" id="UP000647416"/>
    </source>
</evidence>
<dbReference type="EMBL" id="JACRTE010000002">
    <property type="protein sequence ID" value="MBC8595855.1"/>
    <property type="molecule type" value="Genomic_DNA"/>
</dbReference>
<dbReference type="InterPro" id="IPR042242">
    <property type="entry name" value="RecO_C"/>
</dbReference>
<dbReference type="InterPro" id="IPR022572">
    <property type="entry name" value="DNA_rep/recomb_RecO_N"/>
</dbReference>
<keyword evidence="10" id="KW-1185">Reference proteome</keyword>
<dbReference type="GO" id="GO:0006302">
    <property type="term" value="P:double-strand break repair"/>
    <property type="evidence" value="ECO:0007669"/>
    <property type="project" value="TreeGrafter"/>
</dbReference>
<keyword evidence="5 7" id="KW-0234">DNA repair</keyword>
<reference evidence="9" key="1">
    <citation type="submission" date="2020-08" db="EMBL/GenBank/DDBJ databases">
        <title>Genome public.</title>
        <authorList>
            <person name="Liu C."/>
            <person name="Sun Q."/>
        </authorList>
    </citation>
    <scope>NUCLEOTIDE SEQUENCE</scope>
    <source>
        <strain evidence="9">NSJ-50</strain>
    </source>
</reference>
<sequence>MMSKARGLILKVNKLSDNDALFTVLCEDMTKITVIAKGIRSMKHKSFSAMQQFCYNDFELNGSGGFFSLSSAALLNNFYNIRSSVDKLSFGAYLAEAAKVASEYLEGDNEYFRFLLNCLYFIENAEKKAVNGDVLTELKRIKGIFELKTVSDAGFAPSLDMCAHCGAKTDLEYFDVSAGGAVCKNCSGDGSVRIYPKLSGFMKFILAKDMKTVFNTSNIGKALIEDLNYITEKYFQFRLEYYFKSLDYLNKVIENM</sequence>
<evidence type="ECO:0000256" key="7">
    <source>
        <dbReference type="HAMAP-Rule" id="MF_00201"/>
    </source>
</evidence>
<name>A0A926FCP7_9FIRM</name>
<dbReference type="Proteomes" id="UP000647416">
    <property type="component" value="Unassembled WGS sequence"/>
</dbReference>
<dbReference type="AlphaFoldDB" id="A0A926FCP7"/>
<dbReference type="Gene3D" id="6.20.220.20">
    <property type="entry name" value="Recombination protein O, zinc-binding domain"/>
    <property type="match status" value="1"/>
</dbReference>
<dbReference type="HAMAP" id="MF_00201">
    <property type="entry name" value="RecO"/>
    <property type="match status" value="1"/>
</dbReference>
<dbReference type="GO" id="GO:0043590">
    <property type="term" value="C:bacterial nucleoid"/>
    <property type="evidence" value="ECO:0007669"/>
    <property type="project" value="TreeGrafter"/>
</dbReference>
<organism evidence="9 10">
    <name type="scientific">Qingrenia yutianensis</name>
    <dbReference type="NCBI Taxonomy" id="2763676"/>
    <lineage>
        <taxon>Bacteria</taxon>
        <taxon>Bacillati</taxon>
        <taxon>Bacillota</taxon>
        <taxon>Clostridia</taxon>
        <taxon>Eubacteriales</taxon>
        <taxon>Oscillospiraceae</taxon>
        <taxon>Qingrenia</taxon>
    </lineage>
</organism>
<comment type="function">
    <text evidence="7">Involved in DNA repair and RecF pathway recombination.</text>
</comment>
<dbReference type="InterPro" id="IPR003717">
    <property type="entry name" value="RecO"/>
</dbReference>